<feature type="transmembrane region" description="Helical" evidence="1">
    <location>
        <begin position="74"/>
        <end position="94"/>
    </location>
</feature>
<dbReference type="OrthoDB" id="9767863at2"/>
<sequence>MTLDDVIKANKGRGPGFHFLRHVLALLIFTYHGSIAIFGAHTNDYAGKGMLLVQEAARGLSTTQVIMEVIRPTLYARVGMFFALSGFLVAASALRNSDAKAFFINRVVRIIPALSVAIVFSAMILGPLVTTLPLEEYFSDPVTYRYFGNIIGFLHLTLPGVFTDNPWPGIVNVNLWTLPPEFWCYFAVLGLMVSGLLSKHKLLTSGIILALLIATALDIFDHRSFTVKANNTRFTLWYVIMMFYIGMLFRLNAKYIIMNFWIALGAAVGFYLLMLSDSFGPLSGLLLTYIAIYIGMMMSVPVFDRFLKEDLSYGIYLYGFPLTQAAIFILKPYMGSLPLWERYAIIMVASFGVTLIFAILSRTFIEKPAARLLKGGQKKPLVLPAGLNLPANVSEGIPSTGADTNALRSSE</sequence>
<dbReference type="RefSeq" id="WP_012384749.1">
    <property type="nucleotide sequence ID" value="NC_010581.1"/>
</dbReference>
<evidence type="ECO:0000313" key="3">
    <source>
        <dbReference type="EMBL" id="ACB95392.1"/>
    </source>
</evidence>
<dbReference type="InterPro" id="IPR050879">
    <property type="entry name" value="Acyltransferase_3"/>
</dbReference>
<feature type="transmembrane region" description="Helical" evidence="1">
    <location>
        <begin position="256"/>
        <end position="276"/>
    </location>
</feature>
<evidence type="ECO:0000256" key="1">
    <source>
        <dbReference type="SAM" id="Phobius"/>
    </source>
</evidence>
<evidence type="ECO:0000259" key="2">
    <source>
        <dbReference type="Pfam" id="PF01757"/>
    </source>
</evidence>
<reference evidence="3 4" key="2">
    <citation type="journal article" date="2010" name="J. Bacteriol.">
        <title>Complete genome sequence of Beijerinckia indica subsp. indica.</title>
        <authorList>
            <person name="Tamas I."/>
            <person name="Dedysh S.N."/>
            <person name="Liesack W."/>
            <person name="Stott M.B."/>
            <person name="Alam M."/>
            <person name="Murrell J.C."/>
            <person name="Dunfield P.F."/>
        </authorList>
    </citation>
    <scope>NUCLEOTIDE SEQUENCE [LARGE SCALE GENOMIC DNA]</scope>
    <source>
        <strain evidence="4">ATCC 9039 / DSM 1715 / NCIMB 8712</strain>
    </source>
</reference>
<protein>
    <submittedName>
        <fullName evidence="3">Acyltransferase 3</fullName>
    </submittedName>
</protein>
<keyword evidence="4" id="KW-1185">Reference proteome</keyword>
<keyword evidence="1" id="KW-0472">Membrane</keyword>
<feature type="domain" description="Acyltransferase 3" evidence="2">
    <location>
        <begin position="17"/>
        <end position="358"/>
    </location>
</feature>
<gene>
    <name evidence="3" type="ordered locus">Bind_1763</name>
</gene>
<dbReference type="eggNOG" id="COG1835">
    <property type="taxonomic scope" value="Bacteria"/>
</dbReference>
<dbReference type="KEGG" id="bid:Bind_1763"/>
<keyword evidence="3" id="KW-0012">Acyltransferase</keyword>
<dbReference type="InterPro" id="IPR002656">
    <property type="entry name" value="Acyl_transf_3_dom"/>
</dbReference>
<keyword evidence="1" id="KW-1133">Transmembrane helix</keyword>
<feature type="transmembrane region" description="Helical" evidence="1">
    <location>
        <begin position="282"/>
        <end position="303"/>
    </location>
</feature>
<dbReference type="AlphaFoldDB" id="B2ICX1"/>
<keyword evidence="3" id="KW-0808">Transferase</keyword>
<dbReference type="Proteomes" id="UP000001695">
    <property type="component" value="Chromosome"/>
</dbReference>
<dbReference type="STRING" id="395963.Bind_1763"/>
<accession>B2ICX1</accession>
<dbReference type="EMBL" id="CP001016">
    <property type="protein sequence ID" value="ACB95392.1"/>
    <property type="molecule type" value="Genomic_DNA"/>
</dbReference>
<name>B2ICX1_BEII9</name>
<dbReference type="PANTHER" id="PTHR23028">
    <property type="entry name" value="ACETYLTRANSFERASE"/>
    <property type="match status" value="1"/>
</dbReference>
<organism evidence="3 4">
    <name type="scientific">Beijerinckia indica subsp. indica (strain ATCC 9039 / DSM 1715 / NCIMB 8712)</name>
    <dbReference type="NCBI Taxonomy" id="395963"/>
    <lineage>
        <taxon>Bacteria</taxon>
        <taxon>Pseudomonadati</taxon>
        <taxon>Pseudomonadota</taxon>
        <taxon>Alphaproteobacteria</taxon>
        <taxon>Hyphomicrobiales</taxon>
        <taxon>Beijerinckiaceae</taxon>
        <taxon>Beijerinckia</taxon>
    </lineage>
</organism>
<feature type="transmembrane region" description="Helical" evidence="1">
    <location>
        <begin position="232"/>
        <end position="249"/>
    </location>
</feature>
<dbReference type="GO" id="GO:0016747">
    <property type="term" value="F:acyltransferase activity, transferring groups other than amino-acyl groups"/>
    <property type="evidence" value="ECO:0007669"/>
    <property type="project" value="InterPro"/>
</dbReference>
<feature type="transmembrane region" description="Helical" evidence="1">
    <location>
        <begin position="182"/>
        <end position="197"/>
    </location>
</feature>
<evidence type="ECO:0000313" key="4">
    <source>
        <dbReference type="Proteomes" id="UP000001695"/>
    </source>
</evidence>
<feature type="transmembrane region" description="Helical" evidence="1">
    <location>
        <begin position="345"/>
        <end position="365"/>
    </location>
</feature>
<feature type="transmembrane region" description="Helical" evidence="1">
    <location>
        <begin position="315"/>
        <end position="333"/>
    </location>
</feature>
<dbReference type="Pfam" id="PF01757">
    <property type="entry name" value="Acyl_transf_3"/>
    <property type="match status" value="1"/>
</dbReference>
<feature type="transmembrane region" description="Helical" evidence="1">
    <location>
        <begin position="114"/>
        <end position="134"/>
    </location>
</feature>
<keyword evidence="1" id="KW-0812">Transmembrane</keyword>
<feature type="transmembrane region" description="Helical" evidence="1">
    <location>
        <begin position="202"/>
        <end position="220"/>
    </location>
</feature>
<dbReference type="HOGENOM" id="CLU_005679_0_1_5"/>
<feature type="transmembrane region" description="Helical" evidence="1">
    <location>
        <begin position="20"/>
        <end position="40"/>
    </location>
</feature>
<proteinExistence type="predicted"/>
<reference evidence="4" key="1">
    <citation type="submission" date="2008-03" db="EMBL/GenBank/DDBJ databases">
        <title>Complete sequence of chromosome of Beijerinckia indica subsp. indica ATCC 9039.</title>
        <authorList>
            <consortium name="US DOE Joint Genome Institute"/>
            <person name="Copeland A."/>
            <person name="Lucas S."/>
            <person name="Lapidus A."/>
            <person name="Glavina del Rio T."/>
            <person name="Dalin E."/>
            <person name="Tice H."/>
            <person name="Bruce D."/>
            <person name="Goodwin L."/>
            <person name="Pitluck S."/>
            <person name="LaButti K."/>
            <person name="Schmutz J."/>
            <person name="Larimer F."/>
            <person name="Land M."/>
            <person name="Hauser L."/>
            <person name="Kyrpides N."/>
            <person name="Mikhailova N."/>
            <person name="Dunfield P.F."/>
            <person name="Dedysh S.N."/>
            <person name="Liesack W."/>
            <person name="Saw J.H."/>
            <person name="Alam M."/>
            <person name="Chen Y."/>
            <person name="Murrell J.C."/>
            <person name="Richardson P."/>
        </authorList>
    </citation>
    <scope>NUCLEOTIDE SEQUENCE [LARGE SCALE GENOMIC DNA]</scope>
    <source>
        <strain evidence="4">ATCC 9039 / DSM 1715 / NCIMB 8712</strain>
    </source>
</reference>